<organism evidence="3">
    <name type="scientific">Mastocarpus papillatus</name>
    <dbReference type="NCBI Taxonomy" id="31436"/>
    <lineage>
        <taxon>Eukaryota</taxon>
        <taxon>Rhodophyta</taxon>
        <taxon>Florideophyceae</taxon>
        <taxon>Rhodymeniophycidae</taxon>
        <taxon>Gigartinales</taxon>
        <taxon>Phyllophoraceae</taxon>
        <taxon>Mastocarpus</taxon>
    </lineage>
</organism>
<dbReference type="AlphaFoldDB" id="A0A342RZA8"/>
<feature type="transmembrane region" description="Helical" evidence="2">
    <location>
        <begin position="104"/>
        <end position="125"/>
    </location>
</feature>
<dbReference type="InterPro" id="IPR051790">
    <property type="entry name" value="Cytochrome_c-biogenesis_DsbD"/>
</dbReference>
<feature type="transmembrane region" description="Helical" evidence="2">
    <location>
        <begin position="35"/>
        <end position="65"/>
    </location>
</feature>
<evidence type="ECO:0000313" key="3">
    <source>
        <dbReference type="EMBL" id="AOL58054.1"/>
    </source>
</evidence>
<geneLocation type="plastid" evidence="3"/>
<feature type="transmembrane region" description="Helical" evidence="2">
    <location>
        <begin position="211"/>
        <end position="234"/>
    </location>
</feature>
<name>A0A342RZA8_9FLOR</name>
<dbReference type="GO" id="GO:0017004">
    <property type="term" value="P:cytochrome complex assembly"/>
    <property type="evidence" value="ECO:0007669"/>
    <property type="project" value="UniProtKB-KW"/>
</dbReference>
<dbReference type="EMBL" id="KX525588">
    <property type="protein sequence ID" value="AOL58054.1"/>
    <property type="molecule type" value="Genomic_DNA"/>
</dbReference>
<reference evidence="3" key="1">
    <citation type="journal article" date="2016" name="Mitochondrial DNA Part B Resour">
        <title>Organellar genome analysis of the heteromorphic red alga Mastocarpus papillatus (Phyllophoraceae, Rhodophyta).</title>
        <authorList>
            <person name="Hughey J.R."/>
            <person name="Mumford T.F."/>
            <person name="Navarrete-Fernandez T.M."/>
            <person name="Huber S.R."/>
            <person name="Freese J.M."/>
            <person name="Murray E.M.C."/>
            <person name="Sissini M.N."/>
            <person name="Gentilhomme A."/>
        </authorList>
    </citation>
    <scope>NUCLEOTIDE SEQUENCE</scope>
</reference>
<dbReference type="RefSeq" id="YP_009295570.1">
    <property type="nucleotide sequence ID" value="NC_031167.1"/>
</dbReference>
<feature type="transmembrane region" description="Helical" evidence="2">
    <location>
        <begin position="175"/>
        <end position="199"/>
    </location>
</feature>
<feature type="transmembrane region" description="Helical" evidence="2">
    <location>
        <begin position="72"/>
        <end position="92"/>
    </location>
</feature>
<keyword evidence="1" id="KW-0201">Cytochrome c-type biogenesis</keyword>
<protein>
    <submittedName>
        <fullName evidence="3">Cytochrome c biogenesis protein transmembrane region</fullName>
    </submittedName>
</protein>
<proteinExistence type="predicted"/>
<feature type="transmembrane region" description="Helical" evidence="2">
    <location>
        <begin position="137"/>
        <end position="163"/>
    </location>
</feature>
<evidence type="ECO:0000256" key="1">
    <source>
        <dbReference type="ARBA" id="ARBA00022748"/>
    </source>
</evidence>
<dbReference type="PANTHER" id="PTHR31272:SF6">
    <property type="entry name" value="CYTOCHROME C-TYPE BIOGENESIS CCDA-LIKE CHLOROPLASTIC PROTEIN"/>
    <property type="match status" value="1"/>
</dbReference>
<keyword evidence="2 3" id="KW-0812">Transmembrane</keyword>
<dbReference type="PANTHER" id="PTHR31272">
    <property type="entry name" value="CYTOCHROME C-TYPE BIOGENESIS PROTEIN HI_1454-RELATED"/>
    <property type="match status" value="1"/>
</dbReference>
<keyword evidence="2" id="KW-0472">Membrane</keyword>
<keyword evidence="3" id="KW-0934">Plastid</keyword>
<sequence>MLNINNFVSTIEIQVYYIQQVIYPFLSSELDNTKIYTFIFLFISGLLTSLNPCFISITPIIISYINDNQQKYIFIIGLFSSMVSIISLSLVINTYNRRLLNIPIFTSGLIIIIGLNLLEILNFNLLQVSLLNVKTNISNFLIGFIFGLSSFSCSTPVITGILLKIYNNGNIFLEIIYLLCYILGYIMSVIILLETAINYSKIKVISQMWNSIMPISGSFILGMGIFSFLEYIFIN</sequence>
<gene>
    <name evidence="3" type="primary">ccdA</name>
</gene>
<accession>A0A342RZA8</accession>
<evidence type="ECO:0000256" key="2">
    <source>
        <dbReference type="SAM" id="Phobius"/>
    </source>
</evidence>
<keyword evidence="2" id="KW-1133">Transmembrane helix</keyword>
<dbReference type="GeneID" id="29072012"/>